<reference evidence="3" key="1">
    <citation type="submission" date="2023-12" db="EMBL/GenBank/DDBJ databases">
        <title>Novel species in genus Nocardioides.</title>
        <authorList>
            <person name="Zhou H."/>
        </authorList>
    </citation>
    <scope>NUCLEOTIDE SEQUENCE [LARGE SCALE GENOMIC DNA]</scope>
    <source>
        <strain evidence="3">HM61</strain>
    </source>
</reference>
<dbReference type="RefSeq" id="WP_322936537.1">
    <property type="nucleotide sequence ID" value="NZ_CP141059.1"/>
</dbReference>
<accession>A0ABZ0ZKT3</accession>
<organism evidence="2 3">
    <name type="scientific">Nocardioides bizhenqiangii</name>
    <dbReference type="NCBI Taxonomy" id="3095076"/>
    <lineage>
        <taxon>Bacteria</taxon>
        <taxon>Bacillati</taxon>
        <taxon>Actinomycetota</taxon>
        <taxon>Actinomycetes</taxon>
        <taxon>Propionibacteriales</taxon>
        <taxon>Nocardioidaceae</taxon>
        <taxon>Nocardioides</taxon>
    </lineage>
</organism>
<dbReference type="EMBL" id="CP141059">
    <property type="protein sequence ID" value="WQQ24986.1"/>
    <property type="molecule type" value="Genomic_DNA"/>
</dbReference>
<gene>
    <name evidence="2" type="ORF">SHK19_13530</name>
</gene>
<evidence type="ECO:0008006" key="4">
    <source>
        <dbReference type="Google" id="ProtNLM"/>
    </source>
</evidence>
<feature type="chain" id="PRO_5046645404" description="Secreted protein" evidence="1">
    <location>
        <begin position="29"/>
        <end position="75"/>
    </location>
</feature>
<proteinExistence type="predicted"/>
<evidence type="ECO:0000313" key="2">
    <source>
        <dbReference type="EMBL" id="WQQ24986.1"/>
    </source>
</evidence>
<keyword evidence="3" id="KW-1185">Reference proteome</keyword>
<feature type="signal peptide" evidence="1">
    <location>
        <begin position="1"/>
        <end position="28"/>
    </location>
</feature>
<evidence type="ECO:0000256" key="1">
    <source>
        <dbReference type="SAM" id="SignalP"/>
    </source>
</evidence>
<name>A0ABZ0ZKT3_9ACTN</name>
<sequence length="75" mass="8079">MNRTTRHITITATAILAAASLCCSAANARPDPINPRTSSPHQVVPATEERPCFMVRANWNESLDGPQPTCPNGLH</sequence>
<protein>
    <recommendedName>
        <fullName evidence="4">Secreted protein</fullName>
    </recommendedName>
</protein>
<keyword evidence="1" id="KW-0732">Signal</keyword>
<evidence type="ECO:0000313" key="3">
    <source>
        <dbReference type="Proteomes" id="UP001327225"/>
    </source>
</evidence>
<dbReference type="Proteomes" id="UP001327225">
    <property type="component" value="Chromosome"/>
</dbReference>